<sequence>MSYYVTTPIYYVNAEPHLGHAYTTVVADVVARFFRLAGEEVFFQTGTDEHGDKIVQAAKEAGVSPQEYVDRMSQAFRDLWPKLFIEYDNFIRTTEERHKVAVKRFLEKVYEAGDIYFGEYAGLYCFGCERFLTEKELVDGRCPDHKVEPVHLKEANYFFRMGRYQEWLIDHIKNNPEFITPERYRNEVLAFLKDPLEDLCISRPKSRLTWGIELPFDDGFVTYVWFDALINYISGLGWPEDQDRFERFWPQAHHLIAKDILKPHGIYWPTMLRAAGLPPYKGLHVHGYWNVQDAKMSKSLGNVVRPEGLIRRFGADALRYFLLREMAFGLDANFSEEALVRRFNSDLANDFGNLVQRSLTMVNKYNQGLIPEPAVAEAPDLALREAALSTVSRYEEEMVAYRFHRALTAVFELIGQANKYIDQQAPWVLAKDAKQRERLQTVLYHLLETLRIVAILLSPVMPVAAGRLLSYLGLTTEEALSLDKARVFGLLKPQRKTSCGPPLFPRREDKSAAEVSTTEEVKKTEKKTETIKIEDLARIDLRVAEIVAAEPIPGADRLLKLTVKAPEERTIVAGVAKVFRPEELVGKRVVIVANLKPVKLRGVLSQGMMLMAEDEDGLHLVEAPQARPGARLK</sequence>
<feature type="binding site" evidence="13">
    <location>
        <position position="125"/>
    </location>
    <ligand>
        <name>Zn(2+)</name>
        <dbReference type="ChEBI" id="CHEBI:29105"/>
    </ligand>
</feature>
<dbReference type="PANTHER" id="PTHR43326:SF1">
    <property type="entry name" value="METHIONINE--TRNA LIGASE, MITOCHONDRIAL"/>
    <property type="match status" value="1"/>
</dbReference>
<comment type="catalytic activity">
    <reaction evidence="12 13">
        <text>tRNA(Met) + L-methionine + ATP = L-methionyl-tRNA(Met) + AMP + diphosphate</text>
        <dbReference type="Rhea" id="RHEA:13481"/>
        <dbReference type="Rhea" id="RHEA-COMP:9667"/>
        <dbReference type="Rhea" id="RHEA-COMP:9698"/>
        <dbReference type="ChEBI" id="CHEBI:30616"/>
        <dbReference type="ChEBI" id="CHEBI:33019"/>
        <dbReference type="ChEBI" id="CHEBI:57844"/>
        <dbReference type="ChEBI" id="CHEBI:78442"/>
        <dbReference type="ChEBI" id="CHEBI:78530"/>
        <dbReference type="ChEBI" id="CHEBI:456215"/>
        <dbReference type="EC" id="6.1.1.10"/>
    </reaction>
</comment>
<dbReference type="PRINTS" id="PR01041">
    <property type="entry name" value="TRNASYNTHMET"/>
</dbReference>
<keyword evidence="4 13" id="KW-0963">Cytoplasm</keyword>
<dbReference type="GO" id="GO:0005524">
    <property type="term" value="F:ATP binding"/>
    <property type="evidence" value="ECO:0007669"/>
    <property type="project" value="UniProtKB-UniRule"/>
</dbReference>
<keyword evidence="10 13" id="KW-0648">Protein biosynthesis</keyword>
<keyword evidence="7 13" id="KW-0547">Nucleotide-binding</keyword>
<dbReference type="GO" id="GO:0046872">
    <property type="term" value="F:metal ion binding"/>
    <property type="evidence" value="ECO:0007669"/>
    <property type="project" value="UniProtKB-KW"/>
</dbReference>
<dbReference type="Gene3D" id="2.170.220.10">
    <property type="match status" value="1"/>
</dbReference>
<feature type="binding site" evidence="13">
    <location>
        <position position="145"/>
    </location>
    <ligand>
        <name>Zn(2+)</name>
        <dbReference type="ChEBI" id="CHEBI:29105"/>
    </ligand>
</feature>
<comment type="subunit">
    <text evidence="3 13">Homodimer.</text>
</comment>
<proteinExistence type="inferred from homology"/>
<reference evidence="14 15" key="1">
    <citation type="submission" date="2020-02" db="EMBL/GenBank/DDBJ databases">
        <title>Genome analysis of Thermosulfuriphilus ammonigenes ST65T, an anaerobic thermophilic chemolithoautotrophic bacterium isolated from a deep-sea hydrothermal vent.</title>
        <authorList>
            <person name="Slobodkina G."/>
            <person name="Allioux M."/>
            <person name="Merkel A."/>
            <person name="Alain K."/>
            <person name="Jebbar M."/>
            <person name="Slobodkin A."/>
        </authorList>
    </citation>
    <scope>NUCLEOTIDE SEQUENCE [LARGE SCALE GENOMIC DNA]</scope>
    <source>
        <strain evidence="14 15">ST65</strain>
    </source>
</reference>
<dbReference type="InterPro" id="IPR015413">
    <property type="entry name" value="Methionyl/Leucyl_tRNA_Synth"/>
</dbReference>
<evidence type="ECO:0000256" key="13">
    <source>
        <dbReference type="HAMAP-Rule" id="MF_01228"/>
    </source>
</evidence>
<dbReference type="GO" id="GO:0000049">
    <property type="term" value="F:tRNA binding"/>
    <property type="evidence" value="ECO:0007669"/>
    <property type="project" value="UniProtKB-UniRule"/>
</dbReference>
<dbReference type="AlphaFoldDB" id="A0A6G7PUE5"/>
<comment type="function">
    <text evidence="1 13">Is required not only for elongation of protein synthesis but also for the initiation of all mRNA translation through initiator tRNA(fMet) aminoacylation.</text>
</comment>
<evidence type="ECO:0000256" key="10">
    <source>
        <dbReference type="ARBA" id="ARBA00022917"/>
    </source>
</evidence>
<evidence type="ECO:0000256" key="3">
    <source>
        <dbReference type="ARBA" id="ARBA00011738"/>
    </source>
</evidence>
<evidence type="ECO:0000256" key="8">
    <source>
        <dbReference type="ARBA" id="ARBA00022840"/>
    </source>
</evidence>
<dbReference type="EMBL" id="CP048877">
    <property type="protein sequence ID" value="QIJ71240.1"/>
    <property type="molecule type" value="Genomic_DNA"/>
</dbReference>
<dbReference type="FunFam" id="2.170.220.10:FF:000003">
    <property type="entry name" value="Methionine--tRNA ligase"/>
    <property type="match status" value="1"/>
</dbReference>
<dbReference type="Pfam" id="PF09334">
    <property type="entry name" value="tRNA-synt_1g"/>
    <property type="match status" value="2"/>
</dbReference>
<keyword evidence="6 13" id="KW-0436">Ligase</keyword>
<evidence type="ECO:0000313" key="15">
    <source>
        <dbReference type="Proteomes" id="UP000502179"/>
    </source>
</evidence>
<evidence type="ECO:0000256" key="6">
    <source>
        <dbReference type="ARBA" id="ARBA00022598"/>
    </source>
</evidence>
<dbReference type="Proteomes" id="UP000502179">
    <property type="component" value="Chromosome"/>
</dbReference>
<gene>
    <name evidence="13 14" type="primary">metG</name>
    <name evidence="14" type="ORF">G4V39_02620</name>
</gene>
<comment type="subcellular location">
    <subcellularLocation>
        <location evidence="2 13">Cytoplasm</location>
    </subcellularLocation>
</comment>
<dbReference type="Gene3D" id="1.10.730.10">
    <property type="entry name" value="Isoleucyl-tRNA Synthetase, Domain 1"/>
    <property type="match status" value="1"/>
</dbReference>
<dbReference type="PANTHER" id="PTHR43326">
    <property type="entry name" value="METHIONYL-TRNA SYNTHETASE"/>
    <property type="match status" value="1"/>
</dbReference>
<dbReference type="InterPro" id="IPR012340">
    <property type="entry name" value="NA-bd_OB-fold"/>
</dbReference>
<organism evidence="14 15">
    <name type="scientific">Thermosulfuriphilus ammonigenes</name>
    <dbReference type="NCBI Taxonomy" id="1936021"/>
    <lineage>
        <taxon>Bacteria</taxon>
        <taxon>Pseudomonadati</taxon>
        <taxon>Thermodesulfobacteriota</taxon>
        <taxon>Thermodesulfobacteria</taxon>
        <taxon>Thermodesulfobacteriales</taxon>
        <taxon>Thermodesulfobacteriaceae</taxon>
        <taxon>Thermosulfuriphilus</taxon>
    </lineage>
</organism>
<keyword evidence="5 13" id="KW-0820">tRNA-binding</keyword>
<name>A0A6G7PUE5_9BACT</name>
<evidence type="ECO:0000256" key="9">
    <source>
        <dbReference type="ARBA" id="ARBA00022884"/>
    </source>
</evidence>
<dbReference type="CDD" id="cd02800">
    <property type="entry name" value="tRNA_bind_EcMetRS_like"/>
    <property type="match status" value="1"/>
</dbReference>
<dbReference type="Gene3D" id="2.40.50.140">
    <property type="entry name" value="Nucleic acid-binding proteins"/>
    <property type="match status" value="1"/>
</dbReference>
<evidence type="ECO:0000256" key="7">
    <source>
        <dbReference type="ARBA" id="ARBA00022741"/>
    </source>
</evidence>
<dbReference type="FunFam" id="1.10.730.10:FF:000026">
    <property type="entry name" value="Methionine--tRNA ligase"/>
    <property type="match status" value="1"/>
</dbReference>
<evidence type="ECO:0000256" key="1">
    <source>
        <dbReference type="ARBA" id="ARBA00003314"/>
    </source>
</evidence>
<dbReference type="GO" id="GO:0004825">
    <property type="term" value="F:methionine-tRNA ligase activity"/>
    <property type="evidence" value="ECO:0007669"/>
    <property type="project" value="UniProtKB-UniRule"/>
</dbReference>
<dbReference type="InterPro" id="IPR023457">
    <property type="entry name" value="Met-tRNA_synth_2"/>
</dbReference>
<dbReference type="NCBIfam" id="TIGR00399">
    <property type="entry name" value="metG_C_term"/>
    <property type="match status" value="1"/>
</dbReference>
<feature type="short sequence motif" description="'HIGH' region" evidence="13">
    <location>
        <begin position="10"/>
        <end position="20"/>
    </location>
</feature>
<dbReference type="NCBIfam" id="NF008900">
    <property type="entry name" value="PRK12267.1"/>
    <property type="match status" value="1"/>
</dbReference>
<feature type="binding site" evidence="13">
    <location>
        <position position="142"/>
    </location>
    <ligand>
        <name>Zn(2+)</name>
        <dbReference type="ChEBI" id="CHEBI:29105"/>
    </ligand>
</feature>
<dbReference type="KEGG" id="tav:G4V39_02620"/>
<comment type="cofactor">
    <cofactor evidence="13">
        <name>Zn(2+)</name>
        <dbReference type="ChEBI" id="CHEBI:29105"/>
    </cofactor>
    <text evidence="13">Binds 1 zinc ion per subunit.</text>
</comment>
<dbReference type="InterPro" id="IPR033911">
    <property type="entry name" value="MetRS_core"/>
</dbReference>
<keyword evidence="15" id="KW-1185">Reference proteome</keyword>
<comment type="caution">
    <text evidence="13">Lacks conserved residue(s) required for the propagation of feature annotation.</text>
</comment>
<dbReference type="InterPro" id="IPR014729">
    <property type="entry name" value="Rossmann-like_a/b/a_fold"/>
</dbReference>
<dbReference type="InterPro" id="IPR004495">
    <property type="entry name" value="Met-tRNA-synth_bsu_C"/>
</dbReference>
<dbReference type="SUPFAM" id="SSF47323">
    <property type="entry name" value="Anticodon-binding domain of a subclass of class I aminoacyl-tRNA synthetases"/>
    <property type="match status" value="1"/>
</dbReference>
<keyword evidence="11 13" id="KW-0030">Aminoacyl-tRNA synthetase</keyword>
<dbReference type="GO" id="GO:0006431">
    <property type="term" value="P:methionyl-tRNA aminoacylation"/>
    <property type="evidence" value="ECO:0007669"/>
    <property type="project" value="UniProtKB-UniRule"/>
</dbReference>
<keyword evidence="8 13" id="KW-0067">ATP-binding</keyword>
<keyword evidence="13" id="KW-0479">Metal-binding</keyword>
<protein>
    <recommendedName>
        <fullName evidence="13">Methionine--tRNA ligase</fullName>
        <ecNumber evidence="13">6.1.1.10</ecNumber>
    </recommendedName>
    <alternativeName>
        <fullName evidence="13">Methionyl-tRNA synthetase</fullName>
        <shortName evidence="13">MetRS</shortName>
    </alternativeName>
</protein>
<evidence type="ECO:0000256" key="12">
    <source>
        <dbReference type="ARBA" id="ARBA00047364"/>
    </source>
</evidence>
<evidence type="ECO:0000256" key="2">
    <source>
        <dbReference type="ARBA" id="ARBA00004496"/>
    </source>
</evidence>
<dbReference type="InterPro" id="IPR014758">
    <property type="entry name" value="Met-tRNA_synth"/>
</dbReference>
<evidence type="ECO:0000256" key="5">
    <source>
        <dbReference type="ARBA" id="ARBA00022555"/>
    </source>
</evidence>
<keyword evidence="13" id="KW-0862">Zinc</keyword>
<dbReference type="PROSITE" id="PS50886">
    <property type="entry name" value="TRBD"/>
    <property type="match status" value="1"/>
</dbReference>
<accession>A0A6G7PUE5</accession>
<dbReference type="SUPFAM" id="SSF52374">
    <property type="entry name" value="Nucleotidylyl transferase"/>
    <property type="match status" value="1"/>
</dbReference>
<dbReference type="Pfam" id="PF01588">
    <property type="entry name" value="tRNA_bind"/>
    <property type="match status" value="1"/>
</dbReference>
<dbReference type="Gene3D" id="3.40.50.620">
    <property type="entry name" value="HUPs"/>
    <property type="match status" value="1"/>
</dbReference>
<dbReference type="EC" id="6.1.1.10" evidence="13"/>
<dbReference type="InterPro" id="IPR002547">
    <property type="entry name" value="tRNA-bd_dom"/>
</dbReference>
<dbReference type="CDD" id="cd00814">
    <property type="entry name" value="MetRS_core"/>
    <property type="match status" value="1"/>
</dbReference>
<evidence type="ECO:0000256" key="4">
    <source>
        <dbReference type="ARBA" id="ARBA00022490"/>
    </source>
</evidence>
<evidence type="ECO:0000313" key="14">
    <source>
        <dbReference type="EMBL" id="QIJ71240.1"/>
    </source>
</evidence>
<keyword evidence="9 13" id="KW-0694">RNA-binding</keyword>
<dbReference type="InterPro" id="IPR041872">
    <property type="entry name" value="Anticodon_Met"/>
</dbReference>
<evidence type="ECO:0000256" key="11">
    <source>
        <dbReference type="ARBA" id="ARBA00023146"/>
    </source>
</evidence>
<dbReference type="RefSeq" id="WP_166031462.1">
    <property type="nucleotide sequence ID" value="NZ_CP048877.1"/>
</dbReference>
<comment type="similarity">
    <text evidence="13">Belongs to the class-I aminoacyl-tRNA synthetase family. MetG type 2A subfamily.</text>
</comment>
<feature type="short sequence motif" description="'KMSKS' region" evidence="13">
    <location>
        <begin position="295"/>
        <end position="299"/>
    </location>
</feature>
<feature type="binding site" evidence="13">
    <location>
        <position position="128"/>
    </location>
    <ligand>
        <name>Zn(2+)</name>
        <dbReference type="ChEBI" id="CHEBI:29105"/>
    </ligand>
</feature>
<dbReference type="InterPro" id="IPR009080">
    <property type="entry name" value="tRNAsynth_Ia_anticodon-bd"/>
</dbReference>
<dbReference type="HAMAP" id="MF_01228">
    <property type="entry name" value="Met_tRNA_synth_type2"/>
    <property type="match status" value="1"/>
</dbReference>
<dbReference type="Pfam" id="PF19303">
    <property type="entry name" value="Anticodon_3"/>
    <property type="match status" value="1"/>
</dbReference>
<dbReference type="SUPFAM" id="SSF50249">
    <property type="entry name" value="Nucleic acid-binding proteins"/>
    <property type="match status" value="1"/>
</dbReference>
<dbReference type="CDD" id="cd07957">
    <property type="entry name" value="Anticodon_Ia_Met"/>
    <property type="match status" value="1"/>
</dbReference>
<dbReference type="GO" id="GO:0005737">
    <property type="term" value="C:cytoplasm"/>
    <property type="evidence" value="ECO:0007669"/>
    <property type="project" value="UniProtKB-SubCell"/>
</dbReference>
<dbReference type="NCBIfam" id="TIGR00398">
    <property type="entry name" value="metG"/>
    <property type="match status" value="1"/>
</dbReference>